<keyword evidence="3" id="KW-1185">Reference proteome</keyword>
<protein>
    <recommendedName>
        <fullName evidence="4">DUF222 domain-containing protein</fullName>
    </recommendedName>
</protein>
<feature type="compositionally biased region" description="Low complexity" evidence="1">
    <location>
        <begin position="283"/>
        <end position="305"/>
    </location>
</feature>
<name>A0ABP6X2Z5_9ACTN</name>
<comment type="caution">
    <text evidence="2">The sequence shown here is derived from an EMBL/GenBank/DDBJ whole genome shotgun (WGS) entry which is preliminary data.</text>
</comment>
<gene>
    <name evidence="2" type="ORF">GCM10022235_30580</name>
</gene>
<feature type="compositionally biased region" description="Basic and acidic residues" evidence="1">
    <location>
        <begin position="331"/>
        <end position="350"/>
    </location>
</feature>
<sequence>MFPQDLDDYGARETLAALAEVHDLQGQADLAELRLALHFADLHPDPATLSGQVAMPGGERGVVYGGVGCPAVAEFAPAEFGAVTARSTGAAATFIGQALALRHRLPLTWAQVLSGHATAWKARKVASACMELSEEGAAIVDARVAAIVDTVTPLRLANIVKAAMWQADPEAAKARAEERARKRGVWAGRSDEYGTTMLFVRASSGDVIRFKATIDQCAEALAALGDTDSVQQRRARAFGILADPAQADQLLQVAHHLTASGMASRTDNDPPADAAAGPIAGTERSATAGASGSATDDVSGSLDPVDPVDPVEPGDLDVEWDIDSGQRADDLNRFATDHPHDGAYAEDTPHPSDPAYDDYLPDSSDPIDEPWSSSQADEAPESDRGMDWAARRELAKKLEAIRQTAYTGRRPRQTVLYAHITDEVLLAGQGVARVEGYGPVFVDRLHELLGHDQVVIQPVIDLSVGVSVDAYEIPRRIRERVKLTYPVEQFPYGTAMTTESIDLDHIEPFDPHGPPGQTSTANLVPLRRFSHRVKTHGGWTSRRLDERTVEWTTRNGFVFRVDHLGTHRVDDGD</sequence>
<evidence type="ECO:0000313" key="2">
    <source>
        <dbReference type="EMBL" id="GAA3560173.1"/>
    </source>
</evidence>
<dbReference type="Proteomes" id="UP001501222">
    <property type="component" value="Unassembled WGS sequence"/>
</dbReference>
<feature type="compositionally biased region" description="Acidic residues" evidence="1">
    <location>
        <begin position="355"/>
        <end position="368"/>
    </location>
</feature>
<evidence type="ECO:0008006" key="4">
    <source>
        <dbReference type="Google" id="ProtNLM"/>
    </source>
</evidence>
<accession>A0ABP6X2Z5</accession>
<feature type="region of interest" description="Disordered" evidence="1">
    <location>
        <begin position="331"/>
        <end position="385"/>
    </location>
</feature>
<reference evidence="3" key="1">
    <citation type="journal article" date="2019" name="Int. J. Syst. Evol. Microbiol.">
        <title>The Global Catalogue of Microorganisms (GCM) 10K type strain sequencing project: providing services to taxonomists for standard genome sequencing and annotation.</title>
        <authorList>
            <consortium name="The Broad Institute Genomics Platform"/>
            <consortium name="The Broad Institute Genome Sequencing Center for Infectious Disease"/>
            <person name="Wu L."/>
            <person name="Ma J."/>
        </authorList>
    </citation>
    <scope>NUCLEOTIDE SEQUENCE [LARGE SCALE GENOMIC DNA]</scope>
    <source>
        <strain evidence="3">JCM 16928</strain>
    </source>
</reference>
<organism evidence="2 3">
    <name type="scientific">Kribbella ginsengisoli</name>
    <dbReference type="NCBI Taxonomy" id="363865"/>
    <lineage>
        <taxon>Bacteria</taxon>
        <taxon>Bacillati</taxon>
        <taxon>Actinomycetota</taxon>
        <taxon>Actinomycetes</taxon>
        <taxon>Propionibacteriales</taxon>
        <taxon>Kribbellaceae</taxon>
        <taxon>Kribbella</taxon>
    </lineage>
</organism>
<proteinExistence type="predicted"/>
<evidence type="ECO:0000313" key="3">
    <source>
        <dbReference type="Proteomes" id="UP001501222"/>
    </source>
</evidence>
<dbReference type="RefSeq" id="WP_344841089.1">
    <property type="nucleotide sequence ID" value="NZ_BAABAA010000003.1"/>
</dbReference>
<dbReference type="EMBL" id="BAABAA010000003">
    <property type="protein sequence ID" value="GAA3560173.1"/>
    <property type="molecule type" value="Genomic_DNA"/>
</dbReference>
<feature type="region of interest" description="Disordered" evidence="1">
    <location>
        <begin position="283"/>
        <end position="319"/>
    </location>
</feature>
<evidence type="ECO:0000256" key="1">
    <source>
        <dbReference type="SAM" id="MobiDB-lite"/>
    </source>
</evidence>